<evidence type="ECO:0000313" key="2">
    <source>
        <dbReference type="Proteomes" id="UP000582837"/>
    </source>
</evidence>
<dbReference type="AlphaFoldDB" id="A0A841GIW2"/>
<protein>
    <submittedName>
        <fullName evidence="1">Heme-degrading monooxygenase HmoA</fullName>
    </submittedName>
</protein>
<keyword evidence="1" id="KW-0503">Monooxygenase</keyword>
<organism evidence="1 2">
    <name type="scientific">Longimicrobium terrae</name>
    <dbReference type="NCBI Taxonomy" id="1639882"/>
    <lineage>
        <taxon>Bacteria</taxon>
        <taxon>Pseudomonadati</taxon>
        <taxon>Gemmatimonadota</taxon>
        <taxon>Longimicrobiia</taxon>
        <taxon>Longimicrobiales</taxon>
        <taxon>Longimicrobiaceae</taxon>
        <taxon>Longimicrobium</taxon>
    </lineage>
</organism>
<dbReference type="EMBL" id="JACHIA010000001">
    <property type="protein sequence ID" value="MBB6068487.1"/>
    <property type="molecule type" value="Genomic_DNA"/>
</dbReference>
<comment type="caution">
    <text evidence="1">The sequence shown here is derived from an EMBL/GenBank/DDBJ whole genome shotgun (WGS) entry which is preliminary data.</text>
</comment>
<keyword evidence="2" id="KW-1185">Reference proteome</keyword>
<reference evidence="1 2" key="1">
    <citation type="submission" date="2020-08" db="EMBL/GenBank/DDBJ databases">
        <title>Genomic Encyclopedia of Type Strains, Phase IV (KMG-IV): sequencing the most valuable type-strain genomes for metagenomic binning, comparative biology and taxonomic classification.</title>
        <authorList>
            <person name="Goeker M."/>
        </authorList>
    </citation>
    <scope>NUCLEOTIDE SEQUENCE [LARGE SCALE GENOMIC DNA]</scope>
    <source>
        <strain evidence="1 2">DSM 29007</strain>
    </source>
</reference>
<gene>
    <name evidence="1" type="ORF">HNQ61_000098</name>
</gene>
<evidence type="ECO:0000313" key="1">
    <source>
        <dbReference type="EMBL" id="MBB6068487.1"/>
    </source>
</evidence>
<name>A0A841GIW2_9BACT</name>
<dbReference type="GO" id="GO:0004497">
    <property type="term" value="F:monooxygenase activity"/>
    <property type="evidence" value="ECO:0007669"/>
    <property type="project" value="UniProtKB-KW"/>
</dbReference>
<sequence length="106" mass="12155">MIARTWHGRVPLSRAAAYEAYLRQTGLADYQAVAGNRGVYLLRRDEGDVTHFTTLTFWDSVDAIRAFAGPDYERARYYPEDDEYLLEREPSVTHYTVVEPGNTPPQ</sequence>
<proteinExistence type="predicted"/>
<dbReference type="RefSeq" id="WP_170030609.1">
    <property type="nucleotide sequence ID" value="NZ_JABDTL010000001.1"/>
</dbReference>
<dbReference type="Proteomes" id="UP000582837">
    <property type="component" value="Unassembled WGS sequence"/>
</dbReference>
<dbReference type="SUPFAM" id="SSF54909">
    <property type="entry name" value="Dimeric alpha+beta barrel"/>
    <property type="match status" value="1"/>
</dbReference>
<accession>A0A841GIW2</accession>
<dbReference type="InterPro" id="IPR011008">
    <property type="entry name" value="Dimeric_a/b-barrel"/>
</dbReference>
<keyword evidence="1" id="KW-0560">Oxidoreductase</keyword>